<feature type="transmembrane region" description="Helical" evidence="7">
    <location>
        <begin position="404"/>
        <end position="422"/>
    </location>
</feature>
<evidence type="ECO:0000313" key="9">
    <source>
        <dbReference type="Proteomes" id="UP000006860"/>
    </source>
</evidence>
<keyword evidence="2" id="KW-0813">Transport</keyword>
<proteinExistence type="predicted"/>
<comment type="subcellular location">
    <subcellularLocation>
        <location evidence="1">Membrane</location>
        <topology evidence="1">Multi-pass membrane protein</topology>
    </subcellularLocation>
</comment>
<dbReference type="GO" id="GO:0005384">
    <property type="term" value="F:manganese ion transmembrane transporter activity"/>
    <property type="evidence" value="ECO:0007669"/>
    <property type="project" value="TreeGrafter"/>
</dbReference>
<keyword evidence="5 7" id="KW-1133">Transmembrane helix</keyword>
<dbReference type="Proteomes" id="UP000006860">
    <property type="component" value="Chromosome"/>
</dbReference>
<dbReference type="EMBL" id="CP002546">
    <property type="protein sequence ID" value="ADY58370.1"/>
    <property type="molecule type" value="Genomic_DNA"/>
</dbReference>
<dbReference type="Pfam" id="PF01566">
    <property type="entry name" value="Nramp"/>
    <property type="match status" value="1"/>
</dbReference>
<keyword evidence="3 7" id="KW-0812">Transmembrane</keyword>
<feature type="transmembrane region" description="Helical" evidence="7">
    <location>
        <begin position="209"/>
        <end position="232"/>
    </location>
</feature>
<feature type="transmembrane region" description="Helical" evidence="7">
    <location>
        <begin position="85"/>
        <end position="110"/>
    </location>
</feature>
<evidence type="ECO:0000256" key="1">
    <source>
        <dbReference type="ARBA" id="ARBA00004141"/>
    </source>
</evidence>
<feature type="transmembrane region" description="Helical" evidence="7">
    <location>
        <begin position="253"/>
        <end position="273"/>
    </location>
</feature>
<sequence>MGALFAWVKDRCGPALIVAAVVLGPGSILTSSKVGCQYGYGMLWVVAMAGLLMVGATALSSRLGASLDGSLCDELAANVGRPVSVLIGLTLFLVVASFQASNNLAVIAALEPFFPEGETPSNWISLTKACLLVAANGLVVATLYGLKQIYQSLEKLMITLVALMVIGFGINLAFAQPSLLGMLQGLLPTWPAGEGFWPYKVDDQVKDSYWAVQGMIATTFSIAGAFYQAYLVREKGWSRQDLKKGLGDSITGIAALGLTTMMIMSTSAAVLYGRVEPDSLKSATDVAAQLEPLFGQFAALLFVLGIFAGAFSSFLVNASIGGVLLSDGLGLGAKLDQAWPKRFTVLALACGMGVAIATLLTDVDLVGLIIFAQALTVLGGPVLAISLLYLAVGKTFRERVQAPMWMIGLMSLGLIVVTLLAMRTGVKVWLSVS</sequence>
<dbReference type="KEGG" id="pbs:Plabr_0744"/>
<dbReference type="HOGENOM" id="CLU_020088_6_3_0"/>
<feature type="transmembrane region" description="Helical" evidence="7">
    <location>
        <begin position="122"/>
        <end position="144"/>
    </location>
</feature>
<dbReference type="PANTHER" id="PTHR11706">
    <property type="entry name" value="SOLUTE CARRIER PROTEIN FAMILY 11 MEMBER"/>
    <property type="match status" value="1"/>
</dbReference>
<keyword evidence="4" id="KW-0769">Symport</keyword>
<dbReference type="GO" id="GO:0015293">
    <property type="term" value="F:symporter activity"/>
    <property type="evidence" value="ECO:0007669"/>
    <property type="project" value="UniProtKB-KW"/>
</dbReference>
<dbReference type="AlphaFoldDB" id="F0SGT5"/>
<evidence type="ECO:0000313" key="8">
    <source>
        <dbReference type="EMBL" id="ADY58370.1"/>
    </source>
</evidence>
<dbReference type="STRING" id="756272.Plabr_0744"/>
<feature type="transmembrane region" description="Helical" evidence="7">
    <location>
        <begin position="366"/>
        <end position="392"/>
    </location>
</feature>
<feature type="transmembrane region" description="Helical" evidence="7">
    <location>
        <begin position="42"/>
        <end position="64"/>
    </location>
</feature>
<reference evidence="9" key="1">
    <citation type="submission" date="2011-02" db="EMBL/GenBank/DDBJ databases">
        <title>The complete genome of Planctomyces brasiliensis DSM 5305.</title>
        <authorList>
            <person name="Lucas S."/>
            <person name="Copeland A."/>
            <person name="Lapidus A."/>
            <person name="Bruce D."/>
            <person name="Goodwin L."/>
            <person name="Pitluck S."/>
            <person name="Kyrpides N."/>
            <person name="Mavromatis K."/>
            <person name="Pagani I."/>
            <person name="Ivanova N."/>
            <person name="Ovchinnikova G."/>
            <person name="Lu M."/>
            <person name="Detter J.C."/>
            <person name="Han C."/>
            <person name="Land M."/>
            <person name="Hauser L."/>
            <person name="Markowitz V."/>
            <person name="Cheng J.-F."/>
            <person name="Hugenholtz P."/>
            <person name="Woyke T."/>
            <person name="Wu D."/>
            <person name="Tindall B."/>
            <person name="Pomrenke H.G."/>
            <person name="Brambilla E."/>
            <person name="Klenk H.-P."/>
            <person name="Eisen J.A."/>
        </authorList>
    </citation>
    <scope>NUCLEOTIDE SEQUENCE [LARGE SCALE GENOMIC DNA]</scope>
    <source>
        <strain evidence="9">ATCC 49424 / DSM 5305 / JCM 21570 / NBRC 103401 / IFAM 1448</strain>
    </source>
</reference>
<keyword evidence="9" id="KW-1185">Reference proteome</keyword>
<evidence type="ECO:0000256" key="4">
    <source>
        <dbReference type="ARBA" id="ARBA00022847"/>
    </source>
</evidence>
<dbReference type="eggNOG" id="COG1914">
    <property type="taxonomic scope" value="Bacteria"/>
</dbReference>
<feature type="transmembrane region" description="Helical" evidence="7">
    <location>
        <begin position="156"/>
        <end position="175"/>
    </location>
</feature>
<dbReference type="GO" id="GO:0015086">
    <property type="term" value="F:cadmium ion transmembrane transporter activity"/>
    <property type="evidence" value="ECO:0007669"/>
    <property type="project" value="TreeGrafter"/>
</dbReference>
<gene>
    <name evidence="8" type="ordered locus">Plabr_0744</name>
</gene>
<feature type="transmembrane region" description="Helical" evidence="7">
    <location>
        <begin position="343"/>
        <end position="360"/>
    </location>
</feature>
<keyword evidence="6 7" id="KW-0472">Membrane</keyword>
<organism evidence="8 9">
    <name type="scientific">Rubinisphaera brasiliensis (strain ATCC 49424 / DSM 5305 / JCM 21570 / IAM 15109 / NBRC 103401 / IFAM 1448)</name>
    <name type="common">Planctomyces brasiliensis</name>
    <dbReference type="NCBI Taxonomy" id="756272"/>
    <lineage>
        <taxon>Bacteria</taxon>
        <taxon>Pseudomonadati</taxon>
        <taxon>Planctomycetota</taxon>
        <taxon>Planctomycetia</taxon>
        <taxon>Planctomycetales</taxon>
        <taxon>Planctomycetaceae</taxon>
        <taxon>Rubinisphaera</taxon>
    </lineage>
</organism>
<name>F0SGT5_RUBBR</name>
<evidence type="ECO:0000256" key="6">
    <source>
        <dbReference type="ARBA" id="ARBA00023136"/>
    </source>
</evidence>
<evidence type="ECO:0000256" key="7">
    <source>
        <dbReference type="SAM" id="Phobius"/>
    </source>
</evidence>
<protein>
    <submittedName>
        <fullName evidence="8">Cytochrome ba3-putative manganese transport protein MntH</fullName>
    </submittedName>
</protein>
<evidence type="ECO:0000256" key="5">
    <source>
        <dbReference type="ARBA" id="ARBA00022989"/>
    </source>
</evidence>
<evidence type="ECO:0000256" key="3">
    <source>
        <dbReference type="ARBA" id="ARBA00022692"/>
    </source>
</evidence>
<dbReference type="GO" id="GO:0034755">
    <property type="term" value="P:iron ion transmembrane transport"/>
    <property type="evidence" value="ECO:0007669"/>
    <property type="project" value="TreeGrafter"/>
</dbReference>
<accession>F0SGT5</accession>
<dbReference type="RefSeq" id="WP_013627110.1">
    <property type="nucleotide sequence ID" value="NC_015174.1"/>
</dbReference>
<dbReference type="OrthoDB" id="9787548at2"/>
<evidence type="ECO:0000256" key="2">
    <source>
        <dbReference type="ARBA" id="ARBA00022448"/>
    </source>
</evidence>
<dbReference type="GO" id="GO:0005886">
    <property type="term" value="C:plasma membrane"/>
    <property type="evidence" value="ECO:0007669"/>
    <property type="project" value="TreeGrafter"/>
</dbReference>
<feature type="transmembrane region" description="Helical" evidence="7">
    <location>
        <begin position="12"/>
        <end position="30"/>
    </location>
</feature>
<dbReference type="InterPro" id="IPR001046">
    <property type="entry name" value="NRAMP_fam"/>
</dbReference>
<feature type="transmembrane region" description="Helical" evidence="7">
    <location>
        <begin position="293"/>
        <end position="316"/>
    </location>
</feature>
<dbReference type="PANTHER" id="PTHR11706:SF33">
    <property type="entry name" value="NATURAL RESISTANCE-ASSOCIATED MACROPHAGE PROTEIN 2"/>
    <property type="match status" value="1"/>
</dbReference>